<keyword evidence="3" id="KW-0449">Lipoprotein</keyword>
<organism evidence="3 4">
    <name type="scientific">Phytohabitans flavus</name>
    <dbReference type="NCBI Taxonomy" id="1076124"/>
    <lineage>
        <taxon>Bacteria</taxon>
        <taxon>Bacillati</taxon>
        <taxon>Actinomycetota</taxon>
        <taxon>Actinomycetes</taxon>
        <taxon>Micromonosporales</taxon>
        <taxon>Micromonosporaceae</taxon>
    </lineage>
</organism>
<dbReference type="KEGG" id="pfla:Pflav_036610"/>
<dbReference type="EMBL" id="AP022870">
    <property type="protein sequence ID" value="BCB77251.1"/>
    <property type="molecule type" value="Genomic_DNA"/>
</dbReference>
<dbReference type="InterPro" id="IPR012347">
    <property type="entry name" value="Ferritin-like"/>
</dbReference>
<evidence type="ECO:0000313" key="3">
    <source>
        <dbReference type="EMBL" id="BCB77251.1"/>
    </source>
</evidence>
<reference evidence="3 4" key="2">
    <citation type="submission" date="2020-03" db="EMBL/GenBank/DDBJ databases">
        <authorList>
            <person name="Ichikawa N."/>
            <person name="Kimura A."/>
            <person name="Kitahashi Y."/>
            <person name="Uohara A."/>
        </authorList>
    </citation>
    <scope>NUCLEOTIDE SEQUENCE [LARGE SCALE GENOMIC DNA]</scope>
    <source>
        <strain evidence="3 4">NBRC 107702</strain>
    </source>
</reference>
<dbReference type="Gene3D" id="1.20.1260.10">
    <property type="match status" value="1"/>
</dbReference>
<dbReference type="RefSeq" id="WP_173037091.1">
    <property type="nucleotide sequence ID" value="NZ_AP022870.1"/>
</dbReference>
<feature type="region of interest" description="Disordered" evidence="1">
    <location>
        <begin position="30"/>
        <end position="49"/>
    </location>
</feature>
<evidence type="ECO:0000256" key="1">
    <source>
        <dbReference type="SAM" id="MobiDB-lite"/>
    </source>
</evidence>
<reference evidence="3 4" key="1">
    <citation type="submission" date="2020-03" db="EMBL/GenBank/DDBJ databases">
        <title>Whole genome shotgun sequence of Phytohabitans flavus NBRC 107702.</title>
        <authorList>
            <person name="Komaki H."/>
            <person name="Tamura T."/>
        </authorList>
    </citation>
    <scope>NUCLEOTIDE SEQUENCE [LARGE SCALE GENOMIC DNA]</scope>
    <source>
        <strain evidence="3 4">NBRC 107702</strain>
    </source>
</reference>
<dbReference type="AlphaFoldDB" id="A0A6F8XU31"/>
<name>A0A6F8XU31_9ACTN</name>
<feature type="domain" description="DUF305" evidence="2">
    <location>
        <begin position="80"/>
        <end position="222"/>
    </location>
</feature>
<gene>
    <name evidence="3" type="ORF">Pflav_036610</name>
</gene>
<dbReference type="InterPro" id="IPR005183">
    <property type="entry name" value="DUF305_CopM-like"/>
</dbReference>
<protein>
    <submittedName>
        <fullName evidence="3">Lipoprotein</fullName>
    </submittedName>
</protein>
<dbReference type="PANTHER" id="PTHR36933">
    <property type="entry name" value="SLL0788 PROTEIN"/>
    <property type="match status" value="1"/>
</dbReference>
<sequence length="224" mass="23406">MGRRGYAIVAAVVVAVAGIAVALGVRAAGPDDGPPAASATPSPTGSPVPVVVPGRPGESASVVSSDQLPAPDGSLYNEADANFIRMMIPHHSQALEMAALAPDRAKHPQIIAVASRITAAQKPEIAYFRSWLKQRTLTEEPAGGHDHGGMQGMQPPEAIRALTSLKGDAFDKMFVDMMVAHHEGAIAMVTDVLHSGRDEQLNALATGLAAEQQAEIARMRQISL</sequence>
<proteinExistence type="predicted"/>
<dbReference type="PANTHER" id="PTHR36933:SF1">
    <property type="entry name" value="SLL0788 PROTEIN"/>
    <property type="match status" value="1"/>
</dbReference>
<dbReference type="Proteomes" id="UP000502508">
    <property type="component" value="Chromosome"/>
</dbReference>
<dbReference type="Pfam" id="PF03713">
    <property type="entry name" value="DUF305"/>
    <property type="match status" value="1"/>
</dbReference>
<keyword evidence="4" id="KW-1185">Reference proteome</keyword>
<accession>A0A6F8XU31</accession>
<evidence type="ECO:0000313" key="4">
    <source>
        <dbReference type="Proteomes" id="UP000502508"/>
    </source>
</evidence>
<evidence type="ECO:0000259" key="2">
    <source>
        <dbReference type="Pfam" id="PF03713"/>
    </source>
</evidence>